<reference evidence="5" key="1">
    <citation type="journal article" date="2013" name="Nat. Genet.">
        <title>The wheat powdery mildew genome shows the unique evolution of an obligate biotroph.</title>
        <authorList>
            <person name="Wicker T."/>
            <person name="Oberhaensli S."/>
            <person name="Parlange F."/>
            <person name="Buchmann J.P."/>
            <person name="Shatalina M."/>
            <person name="Roffler S."/>
            <person name="Ben-David R."/>
            <person name="Dolezel J."/>
            <person name="Simkova H."/>
            <person name="Schulze-Lefert P."/>
            <person name="Spanu P.D."/>
            <person name="Bruggmann R."/>
            <person name="Amselem J."/>
            <person name="Quesneville H."/>
            <person name="Ver Loren van Themaat E."/>
            <person name="Paape T."/>
            <person name="Shimizu K.K."/>
            <person name="Keller B."/>
        </authorList>
    </citation>
    <scope>NUCLEOTIDE SEQUENCE [LARGE SCALE GENOMIC DNA]</scope>
    <source>
        <strain evidence="5">96224</strain>
    </source>
</reference>
<evidence type="ECO:0000256" key="2">
    <source>
        <dbReference type="SAM" id="Phobius"/>
    </source>
</evidence>
<dbReference type="OrthoDB" id="3593825at2759"/>
<dbReference type="AlphaFoldDB" id="A0A061HK40"/>
<dbReference type="EMBL" id="KE375004">
    <property type="protein sequence ID" value="EPQ66192.1"/>
    <property type="molecule type" value="Genomic_DNA"/>
</dbReference>
<dbReference type="HOGENOM" id="CLU_785237_0_0_1"/>
<reference evidence="4" key="3">
    <citation type="submission" date="2018-07" db="EMBL/GenBank/DDBJ databases">
        <authorList>
            <person name="Quirk P.G."/>
            <person name="Krulwich T.A."/>
        </authorList>
    </citation>
    <scope>NUCLEOTIDE SEQUENCE</scope>
    <source>
        <strain evidence="4">96224</strain>
    </source>
</reference>
<feature type="compositionally biased region" description="Basic and acidic residues" evidence="1">
    <location>
        <begin position="315"/>
        <end position="326"/>
    </location>
</feature>
<feature type="region of interest" description="Disordered" evidence="1">
    <location>
        <begin position="78"/>
        <end position="152"/>
    </location>
</feature>
<dbReference type="CDD" id="cd12087">
    <property type="entry name" value="TM_EGFR-like"/>
    <property type="match status" value="1"/>
</dbReference>
<accession>A0A061HK40</accession>
<keyword evidence="2" id="KW-0472">Membrane</keyword>
<keyword evidence="2" id="KW-1133">Transmembrane helix</keyword>
<feature type="region of interest" description="Disordered" evidence="1">
    <location>
        <begin position="1"/>
        <end position="23"/>
    </location>
</feature>
<feature type="compositionally biased region" description="Low complexity" evidence="1">
    <location>
        <begin position="118"/>
        <end position="127"/>
    </location>
</feature>
<proteinExistence type="predicted"/>
<sequence>MRPTSEHTSDSHPGRTNGHQIDISTRYLLRRETKDSNLGNQTTSAPTHRAIIWGIVCGILGASIIITLAVYLILRRRRSQHHDKEEEQETTKDSRSRQAIAKMTAKLSLPEAKPQPPAKKSISSISSPIPPRPRDTTSTLMGGKTKPNRPPTLCLDQRIRIITEAKAGNDYETPTGQDSSQNFRSDLYELPFISSTDNYLPIPAALLSPQTTRDNIIASFDKENFDIIYPPQKVAPAIPPKSRRPSLKSTLEPDAQYAPPSLGDWKNSGPLPTLTLQTNLVQPPMPSDEKDRESPVLGSMSTVIINKELPLPHENSIKRSNSESDKTGTSISSMNLHMISDEELDRLGVGLKF</sequence>
<name>A0A061HK40_BLUGR</name>
<feature type="transmembrane region" description="Helical" evidence="2">
    <location>
        <begin position="50"/>
        <end position="74"/>
    </location>
</feature>
<evidence type="ECO:0000256" key="1">
    <source>
        <dbReference type="SAM" id="MobiDB-lite"/>
    </source>
</evidence>
<organism evidence="4">
    <name type="scientific">Blumeria graminis f. sp. tritici 96224</name>
    <dbReference type="NCBI Taxonomy" id="1268274"/>
    <lineage>
        <taxon>Eukaryota</taxon>
        <taxon>Fungi</taxon>
        <taxon>Dikarya</taxon>
        <taxon>Ascomycota</taxon>
        <taxon>Pezizomycotina</taxon>
        <taxon>Leotiomycetes</taxon>
        <taxon>Erysiphales</taxon>
        <taxon>Erysiphaceae</taxon>
        <taxon>Blumeria</taxon>
    </lineage>
</organism>
<keyword evidence="2" id="KW-0812">Transmembrane</keyword>
<feature type="region of interest" description="Disordered" evidence="1">
    <location>
        <begin position="308"/>
        <end position="332"/>
    </location>
</feature>
<reference evidence="3" key="2">
    <citation type="submission" date="2013-01" db="EMBL/GenBank/DDBJ databases">
        <title>The wheat powdery mildew genome reveals unique evolution of an obligate biotroph.</title>
        <authorList>
            <person name="Oberhaensli S."/>
            <person name="Wicker T."/>
            <person name="Keller B."/>
        </authorList>
    </citation>
    <scope>NUCLEOTIDE SEQUENCE</scope>
    <source>
        <strain evidence="3">96224</strain>
    </source>
</reference>
<gene>
    <name evidence="3" type="ORF">BGT96224_5234</name>
    <name evidence="4" type="ORF">BGT96224V2_LOCUS2200</name>
</gene>
<protein>
    <submittedName>
        <fullName evidence="4">Bgt-5234</fullName>
    </submittedName>
</protein>
<dbReference type="EMBL" id="UIGY01000037">
    <property type="protein sequence ID" value="SUZ09038.1"/>
    <property type="molecule type" value="Genomic_DNA"/>
</dbReference>
<dbReference type="Proteomes" id="UP000053110">
    <property type="component" value="Unassembled WGS sequence"/>
</dbReference>
<feature type="compositionally biased region" description="Basic and acidic residues" evidence="1">
    <location>
        <begin position="82"/>
        <end position="96"/>
    </location>
</feature>
<feature type="compositionally biased region" description="Basic and acidic residues" evidence="1">
    <location>
        <begin position="1"/>
        <end position="13"/>
    </location>
</feature>
<evidence type="ECO:0000313" key="5">
    <source>
        <dbReference type="Proteomes" id="UP000053110"/>
    </source>
</evidence>
<evidence type="ECO:0000313" key="3">
    <source>
        <dbReference type="EMBL" id="EPQ66192.1"/>
    </source>
</evidence>
<evidence type="ECO:0000313" key="4">
    <source>
        <dbReference type="EMBL" id="SUZ09038.1"/>
    </source>
</evidence>
<feature type="region of interest" description="Disordered" evidence="1">
    <location>
        <begin position="236"/>
        <end position="266"/>
    </location>
</feature>